<organism evidence="1">
    <name type="scientific">marine sediment metagenome</name>
    <dbReference type="NCBI Taxonomy" id="412755"/>
    <lineage>
        <taxon>unclassified sequences</taxon>
        <taxon>metagenomes</taxon>
        <taxon>ecological metagenomes</taxon>
    </lineage>
</organism>
<reference evidence="1" key="1">
    <citation type="journal article" date="2015" name="Nature">
        <title>Complex archaea that bridge the gap between prokaryotes and eukaryotes.</title>
        <authorList>
            <person name="Spang A."/>
            <person name="Saw J.H."/>
            <person name="Jorgensen S.L."/>
            <person name="Zaremba-Niedzwiedzka K."/>
            <person name="Martijn J."/>
            <person name="Lind A.E."/>
            <person name="van Eijk R."/>
            <person name="Schleper C."/>
            <person name="Guy L."/>
            <person name="Ettema T.J."/>
        </authorList>
    </citation>
    <scope>NUCLEOTIDE SEQUENCE</scope>
</reference>
<dbReference type="InterPro" id="IPR009003">
    <property type="entry name" value="Peptidase_S1_PA"/>
</dbReference>
<dbReference type="SUPFAM" id="SSF50494">
    <property type="entry name" value="Trypsin-like serine proteases"/>
    <property type="match status" value="1"/>
</dbReference>
<comment type="caution">
    <text evidence="1">The sequence shown here is derived from an EMBL/GenBank/DDBJ whole genome shotgun (WGS) entry which is preliminary data.</text>
</comment>
<dbReference type="InterPro" id="IPR001940">
    <property type="entry name" value="Peptidase_S1C"/>
</dbReference>
<dbReference type="Gene3D" id="2.40.10.10">
    <property type="entry name" value="Trypsin-like serine proteases"/>
    <property type="match status" value="2"/>
</dbReference>
<dbReference type="PANTHER" id="PTHR43019">
    <property type="entry name" value="SERINE ENDOPROTEASE DEGS"/>
    <property type="match status" value="1"/>
</dbReference>
<dbReference type="AlphaFoldDB" id="A0A0F9UI12"/>
<dbReference type="PRINTS" id="PR00834">
    <property type="entry name" value="PROTEASES2C"/>
</dbReference>
<accession>A0A0F9UI12</accession>
<proteinExistence type="predicted"/>
<evidence type="ECO:0000313" key="1">
    <source>
        <dbReference type="EMBL" id="KKN91269.1"/>
    </source>
</evidence>
<dbReference type="EMBL" id="LAZR01000105">
    <property type="protein sequence ID" value="KKN91269.1"/>
    <property type="molecule type" value="Genomic_DNA"/>
</dbReference>
<dbReference type="PANTHER" id="PTHR43019:SF62">
    <property type="entry name" value="SERINE ENDOPROTEASE DEGS"/>
    <property type="match status" value="1"/>
</dbReference>
<gene>
    <name evidence="1" type="ORF">LCGC14_0221370</name>
</gene>
<name>A0A0F9UI12_9ZZZZ</name>
<dbReference type="InterPro" id="IPR043504">
    <property type="entry name" value="Peptidase_S1_PA_chymotrypsin"/>
</dbReference>
<protein>
    <recommendedName>
        <fullName evidence="2">Serine protease</fullName>
    </recommendedName>
</protein>
<sequence length="266" mass="29435">MLCLLSAGTDCIISEEKSNVVSPVIDKPVIDKIELKQKEMRDTIVLVKTRRGSGSGTIIDRIDIDIENIFEYRILTNAHVVHSRFFRYLRGVNSLTGKIKTEVVDTGCEIITFDHKNQKWNSYVVDIVSEDVALDLAILSFVSNKELNVAKIANDDMLKQIRVFDEVFAIGCQLGQAPSPTTGIVSRILTGTHNKQKWIVYGSTTQIVPGSSGGGLFKEYDDHYYLIGIPYLAAITNSGQFVSHLSSAISVVTAKNFIDENSVCND</sequence>
<evidence type="ECO:0008006" key="2">
    <source>
        <dbReference type="Google" id="ProtNLM"/>
    </source>
</evidence>
<dbReference type="Pfam" id="PF13365">
    <property type="entry name" value="Trypsin_2"/>
    <property type="match status" value="1"/>
</dbReference>
<dbReference type="GO" id="GO:0004252">
    <property type="term" value="F:serine-type endopeptidase activity"/>
    <property type="evidence" value="ECO:0007669"/>
    <property type="project" value="InterPro"/>
</dbReference>
<dbReference type="GO" id="GO:0006508">
    <property type="term" value="P:proteolysis"/>
    <property type="evidence" value="ECO:0007669"/>
    <property type="project" value="InterPro"/>
</dbReference>